<dbReference type="GO" id="GO:0008757">
    <property type="term" value="F:S-adenosylmethionine-dependent methyltransferase activity"/>
    <property type="evidence" value="ECO:0007669"/>
    <property type="project" value="InterPro"/>
</dbReference>
<feature type="domain" description="Methyltransferase type 11" evidence="1">
    <location>
        <begin position="80"/>
        <end position="188"/>
    </location>
</feature>
<dbReference type="GO" id="GO:0032259">
    <property type="term" value="P:methylation"/>
    <property type="evidence" value="ECO:0007669"/>
    <property type="project" value="UniProtKB-KW"/>
</dbReference>
<dbReference type="InterPro" id="IPR013216">
    <property type="entry name" value="Methyltransf_11"/>
</dbReference>
<protein>
    <submittedName>
        <fullName evidence="2">SAM-dependent methyltransferase</fullName>
    </submittedName>
</protein>
<reference evidence="2 3" key="1">
    <citation type="submission" date="2018-06" db="EMBL/GenBank/DDBJ databases">
        <title>NTM in soil in Japan.</title>
        <authorList>
            <person name="Ohya K."/>
        </authorList>
    </citation>
    <scope>NUCLEOTIDE SEQUENCE [LARGE SCALE GENOMIC DNA]</scope>
    <source>
        <strain evidence="2 3">GF76</strain>
    </source>
</reference>
<keyword evidence="2" id="KW-0808">Transferase</keyword>
<dbReference type="Gene3D" id="3.40.50.150">
    <property type="entry name" value="Vaccinia Virus protein VP39"/>
    <property type="match status" value="1"/>
</dbReference>
<dbReference type="AlphaFoldDB" id="A0A329KP17"/>
<name>A0A329KP17_9MYCO</name>
<dbReference type="PANTHER" id="PTHR45277:SF1">
    <property type="entry name" value="EXPRESSED PROTEIN"/>
    <property type="match status" value="1"/>
</dbReference>
<sequence length="234" mass="25748">MDVPFTTRYGIEAPYWPAGFALGGVALLAVARSRGSWWRAPAAALFAQAALYLHTTMRGKHVVWRRELDRLALNGDERLLDVGCGSGAVLIAVAKRLPRGRAEGVDLWRSRDQSGNDPARTRDNADARGVADRIRLHTANMTELPFPDGSFDIVTSALAVHNISNPVDRRRAVAEMARVLKPGGRLVLVDIMHVTDYARVLADAMTNLNSRGLGINYWYGAPWLPARVLTGIRR</sequence>
<evidence type="ECO:0000313" key="2">
    <source>
        <dbReference type="EMBL" id="RAU97528.1"/>
    </source>
</evidence>
<gene>
    <name evidence="2" type="ORF">DQP58_07425</name>
</gene>
<dbReference type="Pfam" id="PF08241">
    <property type="entry name" value="Methyltransf_11"/>
    <property type="match status" value="1"/>
</dbReference>
<dbReference type="InterPro" id="IPR029063">
    <property type="entry name" value="SAM-dependent_MTases_sf"/>
</dbReference>
<accession>A0A329KP17</accession>
<organism evidence="2 3">
    <name type="scientific">Mycobacterium colombiense</name>
    <dbReference type="NCBI Taxonomy" id="339268"/>
    <lineage>
        <taxon>Bacteria</taxon>
        <taxon>Bacillati</taxon>
        <taxon>Actinomycetota</taxon>
        <taxon>Actinomycetes</taxon>
        <taxon>Mycobacteriales</taxon>
        <taxon>Mycobacteriaceae</taxon>
        <taxon>Mycobacterium</taxon>
        <taxon>Mycobacterium avium complex (MAC)</taxon>
    </lineage>
</organism>
<comment type="caution">
    <text evidence="2">The sequence shown here is derived from an EMBL/GenBank/DDBJ whole genome shotgun (WGS) entry which is preliminary data.</text>
</comment>
<proteinExistence type="predicted"/>
<dbReference type="RefSeq" id="WP_112707811.1">
    <property type="nucleotide sequence ID" value="NZ_QMEU01000014.1"/>
</dbReference>
<dbReference type="CDD" id="cd02440">
    <property type="entry name" value="AdoMet_MTases"/>
    <property type="match status" value="1"/>
</dbReference>
<dbReference type="SUPFAM" id="SSF53335">
    <property type="entry name" value="S-adenosyl-L-methionine-dependent methyltransferases"/>
    <property type="match status" value="1"/>
</dbReference>
<dbReference type="EMBL" id="QMEU01000014">
    <property type="protein sequence ID" value="RAU97528.1"/>
    <property type="molecule type" value="Genomic_DNA"/>
</dbReference>
<evidence type="ECO:0000259" key="1">
    <source>
        <dbReference type="Pfam" id="PF08241"/>
    </source>
</evidence>
<dbReference type="Proteomes" id="UP000250347">
    <property type="component" value="Unassembled WGS sequence"/>
</dbReference>
<dbReference type="PANTHER" id="PTHR45277">
    <property type="entry name" value="EXPRESSED PROTEIN"/>
    <property type="match status" value="1"/>
</dbReference>
<keyword evidence="2" id="KW-0489">Methyltransferase</keyword>
<evidence type="ECO:0000313" key="3">
    <source>
        <dbReference type="Proteomes" id="UP000250347"/>
    </source>
</evidence>